<feature type="region of interest" description="Disordered" evidence="1">
    <location>
        <begin position="133"/>
        <end position="174"/>
    </location>
</feature>
<evidence type="ECO:0000313" key="3">
    <source>
        <dbReference type="Proteomes" id="UP001295423"/>
    </source>
</evidence>
<dbReference type="AlphaFoldDB" id="A0AAD2G0J4"/>
<reference evidence="2" key="1">
    <citation type="submission" date="2023-08" db="EMBL/GenBank/DDBJ databases">
        <authorList>
            <person name="Audoor S."/>
            <person name="Bilcke G."/>
        </authorList>
    </citation>
    <scope>NUCLEOTIDE SEQUENCE</scope>
</reference>
<evidence type="ECO:0000256" key="1">
    <source>
        <dbReference type="SAM" id="MobiDB-lite"/>
    </source>
</evidence>
<protein>
    <submittedName>
        <fullName evidence="2">Uncharacterized protein</fullName>
    </submittedName>
</protein>
<sequence length="200" mass="22638">MFHENKSGDIFAPQTWIDYDGCEVMTNKQDAALAEFYTRRGPEIGWRCPKPSGRIGSSFDSPITGLNCTKSLMCEYSLDCDYWDYNELCDVPLDNVPLYHRNCVAKGFMRDKAMGRESDTTICEPGLGNYSKYPGCPSTPEEVVDSTQEEAMDSTQEEATDSTQEEAVEGRPESSHAHEYYARLSFIMLVWAAFDSYGYR</sequence>
<keyword evidence="3" id="KW-1185">Reference proteome</keyword>
<organism evidence="2 3">
    <name type="scientific">Cylindrotheca closterium</name>
    <dbReference type="NCBI Taxonomy" id="2856"/>
    <lineage>
        <taxon>Eukaryota</taxon>
        <taxon>Sar</taxon>
        <taxon>Stramenopiles</taxon>
        <taxon>Ochrophyta</taxon>
        <taxon>Bacillariophyta</taxon>
        <taxon>Bacillariophyceae</taxon>
        <taxon>Bacillariophycidae</taxon>
        <taxon>Bacillariales</taxon>
        <taxon>Bacillariaceae</taxon>
        <taxon>Cylindrotheca</taxon>
    </lineage>
</organism>
<name>A0AAD2G0J4_9STRA</name>
<dbReference type="Proteomes" id="UP001295423">
    <property type="component" value="Unassembled WGS sequence"/>
</dbReference>
<evidence type="ECO:0000313" key="2">
    <source>
        <dbReference type="EMBL" id="CAJ1956209.1"/>
    </source>
</evidence>
<dbReference type="EMBL" id="CAKOGP040001907">
    <property type="protein sequence ID" value="CAJ1956209.1"/>
    <property type="molecule type" value="Genomic_DNA"/>
</dbReference>
<gene>
    <name evidence="2" type="ORF">CYCCA115_LOCUS16126</name>
</gene>
<comment type="caution">
    <text evidence="2">The sequence shown here is derived from an EMBL/GenBank/DDBJ whole genome shotgun (WGS) entry which is preliminary data.</text>
</comment>
<accession>A0AAD2G0J4</accession>
<feature type="compositionally biased region" description="Acidic residues" evidence="1">
    <location>
        <begin position="142"/>
        <end position="167"/>
    </location>
</feature>
<proteinExistence type="predicted"/>